<dbReference type="AlphaFoldDB" id="A0AAW9QTR2"/>
<protein>
    <submittedName>
        <fullName evidence="3">Sulfite exporter TauE/SafE family protein</fullName>
    </submittedName>
</protein>
<accession>A0AAW9QTR2</accession>
<dbReference type="RefSeq" id="WP_337334115.1">
    <property type="nucleotide sequence ID" value="NZ_JBBDHC010000002.1"/>
</dbReference>
<keyword evidence="1" id="KW-0472">Membrane</keyword>
<proteinExistence type="predicted"/>
<dbReference type="EMBL" id="JBBDHC010000002">
    <property type="protein sequence ID" value="MEJ1248397.1"/>
    <property type="molecule type" value="Genomic_DNA"/>
</dbReference>
<reference evidence="3 4" key="1">
    <citation type="journal article" date="2016" name="Antonie Van Leeuwenhoek">
        <title>Denitratimonas tolerans gen. nov., sp. nov., a denitrifying bacterium isolated from a bioreactor for tannery wastewater treatment.</title>
        <authorList>
            <person name="Han S.I."/>
            <person name="Kim J.O."/>
            <person name="Lee Y.R."/>
            <person name="Ekpeghere K.I."/>
            <person name="Koh S.C."/>
            <person name="Whang K.S."/>
        </authorList>
    </citation>
    <scope>NUCLEOTIDE SEQUENCE [LARGE SCALE GENOMIC DNA]</scope>
    <source>
        <strain evidence="3 4">KACC 17565</strain>
    </source>
</reference>
<dbReference type="PANTHER" id="PTHR42208">
    <property type="entry name" value="HEAVY METAL TRANSPORTER-RELATED"/>
    <property type="match status" value="1"/>
</dbReference>
<dbReference type="InterPro" id="IPR039447">
    <property type="entry name" value="UreH-like_TM_dom"/>
</dbReference>
<feature type="transmembrane region" description="Helical" evidence="1">
    <location>
        <begin position="202"/>
        <end position="221"/>
    </location>
</feature>
<feature type="transmembrane region" description="Helical" evidence="1">
    <location>
        <begin position="169"/>
        <end position="190"/>
    </location>
</feature>
<evidence type="ECO:0000313" key="3">
    <source>
        <dbReference type="EMBL" id="MEJ1248397.1"/>
    </source>
</evidence>
<name>A0AAW9QTR2_9GAMM</name>
<comment type="caution">
    <text evidence="3">The sequence shown here is derived from an EMBL/GenBank/DDBJ whole genome shotgun (WGS) entry which is preliminary data.</text>
</comment>
<dbReference type="Proteomes" id="UP001364472">
    <property type="component" value="Unassembled WGS sequence"/>
</dbReference>
<feature type="transmembrane region" description="Helical" evidence="1">
    <location>
        <begin position="138"/>
        <end position="163"/>
    </location>
</feature>
<evidence type="ECO:0000256" key="1">
    <source>
        <dbReference type="SAM" id="Phobius"/>
    </source>
</evidence>
<evidence type="ECO:0000313" key="4">
    <source>
        <dbReference type="Proteomes" id="UP001364472"/>
    </source>
</evidence>
<sequence length="240" mass="24789">MPIDLVALGAALLAGLIGSVHCVAMCGGIATGFAPFGADRKTAWRVALTTNLGRVSGYVLAGIIVGGFGHGLVALFRAESLMFALRALAGLVLILIALRALGLAGRFRVLGAAGEVLWSMVRPLQARLLPANTFPRRFGLGMIWGWMPCGLSGTLLTVAWLQATAPGGGAIMAAFGLGTLPAMLPLSYSGARWVARPGQRRLAGVLMLLAGLTTLAAPWLMQLPALHDALAALGCLPRTS</sequence>
<evidence type="ECO:0000259" key="2">
    <source>
        <dbReference type="Pfam" id="PF13386"/>
    </source>
</evidence>
<keyword evidence="1" id="KW-0812">Transmembrane</keyword>
<gene>
    <name evidence="3" type="ORF">WB794_01715</name>
</gene>
<feature type="transmembrane region" description="Helical" evidence="1">
    <location>
        <begin position="55"/>
        <end position="76"/>
    </location>
</feature>
<keyword evidence="4" id="KW-1185">Reference proteome</keyword>
<dbReference type="PANTHER" id="PTHR42208:SF1">
    <property type="entry name" value="HEAVY METAL TRANSPORTER"/>
    <property type="match status" value="1"/>
</dbReference>
<feature type="domain" description="Urease accessory protein UreH-like transmembrane" evidence="2">
    <location>
        <begin position="10"/>
        <end position="212"/>
    </location>
</feature>
<keyword evidence="1" id="KW-1133">Transmembrane helix</keyword>
<dbReference type="Pfam" id="PF13386">
    <property type="entry name" value="DsbD_2"/>
    <property type="match status" value="1"/>
</dbReference>
<feature type="transmembrane region" description="Helical" evidence="1">
    <location>
        <begin position="83"/>
        <end position="101"/>
    </location>
</feature>
<organism evidence="3 4">
    <name type="scientific">Denitratimonas tolerans</name>
    <dbReference type="NCBI Taxonomy" id="1338420"/>
    <lineage>
        <taxon>Bacteria</taxon>
        <taxon>Pseudomonadati</taxon>
        <taxon>Pseudomonadota</taxon>
        <taxon>Gammaproteobacteria</taxon>
        <taxon>Lysobacterales</taxon>
        <taxon>Lysobacteraceae</taxon>
        <taxon>Denitratimonas</taxon>
    </lineage>
</organism>